<comment type="caution">
    <text evidence="2">The sequence shown here is derived from an EMBL/GenBank/DDBJ whole genome shotgun (WGS) entry which is preliminary data.</text>
</comment>
<evidence type="ECO:0008006" key="4">
    <source>
        <dbReference type="Google" id="ProtNLM"/>
    </source>
</evidence>
<name>A0AAE8SWS8_9PEZI</name>
<organism evidence="2 3">
    <name type="scientific">Cephalotrichum gorgonifer</name>
    <dbReference type="NCBI Taxonomy" id="2041049"/>
    <lineage>
        <taxon>Eukaryota</taxon>
        <taxon>Fungi</taxon>
        <taxon>Dikarya</taxon>
        <taxon>Ascomycota</taxon>
        <taxon>Pezizomycotina</taxon>
        <taxon>Sordariomycetes</taxon>
        <taxon>Hypocreomycetidae</taxon>
        <taxon>Microascales</taxon>
        <taxon>Microascaceae</taxon>
        <taxon>Cephalotrichum</taxon>
    </lineage>
</organism>
<keyword evidence="3" id="KW-1185">Reference proteome</keyword>
<dbReference type="Proteomes" id="UP001187682">
    <property type="component" value="Unassembled WGS sequence"/>
</dbReference>
<dbReference type="PANTHER" id="PTHR42070">
    <property type="entry name" value="FILAMENT ASSOCIATED PROTEIN, PUTATIVE (AFU_ORTHOLOGUE AFUA_8G06630)-RELATED"/>
    <property type="match status" value="1"/>
</dbReference>
<protein>
    <recommendedName>
        <fullName evidence="4">BZIP domain-containing protein</fullName>
    </recommendedName>
</protein>
<proteinExistence type="predicted"/>
<feature type="compositionally biased region" description="Low complexity" evidence="1">
    <location>
        <begin position="139"/>
        <end position="156"/>
    </location>
</feature>
<reference evidence="2" key="1">
    <citation type="submission" date="2018-03" db="EMBL/GenBank/DDBJ databases">
        <authorList>
            <person name="Guldener U."/>
        </authorList>
    </citation>
    <scope>NUCLEOTIDE SEQUENCE</scope>
</reference>
<evidence type="ECO:0000313" key="2">
    <source>
        <dbReference type="EMBL" id="SPO04110.1"/>
    </source>
</evidence>
<dbReference type="PANTHER" id="PTHR42070:SF1">
    <property type="entry name" value="FILAMENT ASSOCIATED PROTEIN, PUTATIVE (AFU_ORTHOLOGUE AFUA_8G06630)-RELATED"/>
    <property type="match status" value="1"/>
</dbReference>
<evidence type="ECO:0000256" key="1">
    <source>
        <dbReference type="SAM" id="MobiDB-lite"/>
    </source>
</evidence>
<accession>A0AAE8SWS8</accession>
<feature type="compositionally biased region" description="Polar residues" evidence="1">
    <location>
        <begin position="107"/>
        <end position="119"/>
    </location>
</feature>
<feature type="region of interest" description="Disordered" evidence="1">
    <location>
        <begin position="1"/>
        <end position="22"/>
    </location>
</feature>
<feature type="region of interest" description="Disordered" evidence="1">
    <location>
        <begin position="90"/>
        <end position="156"/>
    </location>
</feature>
<gene>
    <name evidence="2" type="ORF">DNG_06793</name>
</gene>
<dbReference type="AlphaFoldDB" id="A0AAE8SWS8"/>
<dbReference type="EMBL" id="ONZQ02000009">
    <property type="protein sequence ID" value="SPO04110.1"/>
    <property type="molecule type" value="Genomic_DNA"/>
</dbReference>
<sequence>MQNKTVAAVTRNRDHQRRSRARRREYMEDLQQRLQQYERRGVEASLEMQQASRAVVLENQMLRGLLHARGVSQEEIDVYRQLFSGVGRDAETIPGNDSSRHAAPIASTKSRQPSGNTPKYSDVALPEMIATPRRTNIISSPPSTSSSSSTPRTTEPLEASLSLDAIFIPPAEELEDSTGLGVGSHDNYGGSPRAPHIFRRDPTKLWDNCPEATTRSGSDILPPMPDCYCPPDVPVTTSSLTMTAVSCEVAVGIIVELRCYMDSAQARELLDCGGIGDCLVQNSKLFRILDMIA</sequence>
<evidence type="ECO:0000313" key="3">
    <source>
        <dbReference type="Proteomes" id="UP001187682"/>
    </source>
</evidence>